<protein>
    <submittedName>
        <fullName evidence="1">Uncharacterized protein</fullName>
    </submittedName>
</protein>
<sequence>MMRSKIISVAGAVAFFIGFSTPVFAQEPTATVAGRWEITVEAQPAAVLTLEQEGADLAGILSGDQGDLEVTGEVDGNEVIFSTSFDAQGFPITIYFVATVVEENDTLTMAGSLEVPDFPEFPAVNFRAVKIESLSTPHRRISDNAR</sequence>
<accession>A0A382ERK6</accession>
<gene>
    <name evidence="1" type="ORF">METZ01_LOCUS205301</name>
</gene>
<reference evidence="1" key="1">
    <citation type="submission" date="2018-05" db="EMBL/GenBank/DDBJ databases">
        <authorList>
            <person name="Lanie J.A."/>
            <person name="Ng W.-L."/>
            <person name="Kazmierczak K.M."/>
            <person name="Andrzejewski T.M."/>
            <person name="Davidsen T.M."/>
            <person name="Wayne K.J."/>
            <person name="Tettelin H."/>
            <person name="Glass J.I."/>
            <person name="Rusch D."/>
            <person name="Podicherti R."/>
            <person name="Tsui H.-C.T."/>
            <person name="Winkler M.E."/>
        </authorList>
    </citation>
    <scope>NUCLEOTIDE SEQUENCE</scope>
</reference>
<organism evidence="1">
    <name type="scientific">marine metagenome</name>
    <dbReference type="NCBI Taxonomy" id="408172"/>
    <lineage>
        <taxon>unclassified sequences</taxon>
        <taxon>metagenomes</taxon>
        <taxon>ecological metagenomes</taxon>
    </lineage>
</organism>
<proteinExistence type="predicted"/>
<evidence type="ECO:0000313" key="1">
    <source>
        <dbReference type="EMBL" id="SVB52447.1"/>
    </source>
</evidence>
<dbReference type="EMBL" id="UINC01045553">
    <property type="protein sequence ID" value="SVB52447.1"/>
    <property type="molecule type" value="Genomic_DNA"/>
</dbReference>
<dbReference type="AlphaFoldDB" id="A0A382ERK6"/>
<name>A0A382ERK6_9ZZZZ</name>